<reference evidence="7" key="1">
    <citation type="submission" date="2022-01" db="EMBL/GenBank/DDBJ databases">
        <authorList>
            <person name="King R."/>
        </authorList>
    </citation>
    <scope>NUCLEOTIDE SEQUENCE</scope>
</reference>
<dbReference type="InterPro" id="IPR000734">
    <property type="entry name" value="TAG_lipase"/>
</dbReference>
<evidence type="ECO:0000259" key="6">
    <source>
        <dbReference type="Pfam" id="PF00151"/>
    </source>
</evidence>
<dbReference type="PRINTS" id="PR00821">
    <property type="entry name" value="TAGLIPASE"/>
</dbReference>
<dbReference type="GO" id="GO:0016042">
    <property type="term" value="P:lipid catabolic process"/>
    <property type="evidence" value="ECO:0007669"/>
    <property type="project" value="TreeGrafter"/>
</dbReference>
<organism evidence="7 8">
    <name type="scientific">Nezara viridula</name>
    <name type="common">Southern green stink bug</name>
    <name type="synonym">Cimex viridulus</name>
    <dbReference type="NCBI Taxonomy" id="85310"/>
    <lineage>
        <taxon>Eukaryota</taxon>
        <taxon>Metazoa</taxon>
        <taxon>Ecdysozoa</taxon>
        <taxon>Arthropoda</taxon>
        <taxon>Hexapoda</taxon>
        <taxon>Insecta</taxon>
        <taxon>Pterygota</taxon>
        <taxon>Neoptera</taxon>
        <taxon>Paraneoptera</taxon>
        <taxon>Hemiptera</taxon>
        <taxon>Heteroptera</taxon>
        <taxon>Panheteroptera</taxon>
        <taxon>Pentatomomorpha</taxon>
        <taxon>Pentatomoidea</taxon>
        <taxon>Pentatomidae</taxon>
        <taxon>Pentatominae</taxon>
        <taxon>Nezara</taxon>
    </lineage>
</organism>
<dbReference type="GO" id="GO:0005615">
    <property type="term" value="C:extracellular space"/>
    <property type="evidence" value="ECO:0007669"/>
    <property type="project" value="TreeGrafter"/>
</dbReference>
<dbReference type="InterPro" id="IPR029058">
    <property type="entry name" value="AB_hydrolase_fold"/>
</dbReference>
<gene>
    <name evidence="7" type="ORF">NEZAVI_LOCUS15143</name>
</gene>
<dbReference type="Pfam" id="PF00151">
    <property type="entry name" value="Lipase"/>
    <property type="match status" value="4"/>
</dbReference>
<evidence type="ECO:0000313" key="8">
    <source>
        <dbReference type="Proteomes" id="UP001152798"/>
    </source>
</evidence>
<dbReference type="CDD" id="cd00707">
    <property type="entry name" value="Pancreat_lipase_like"/>
    <property type="match status" value="1"/>
</dbReference>
<sequence length="768" mass="85262">MIQSLLTFILLLVQVFDSHEAVPHPHHHWGMYKNLKGNMVYVNFENANSPTKELEVIDVDKVQFHLYTKKNPKVSQRLYLNDSSALNSSNYVHEDETKFIVHGFLNDINSETIQNIKNNLLDHSSEGYNIIGVDWSYYTMIYTNVLYKSEGVGNIIGKLVDFLVEKGSKLENIHLIGHSLGAQACGFAGASLKTGRVARISGLDPALPGFDDADPDKRLDGQDALFVDCIHTCGGNLGIFDPICTADYYPNGGQEQPGCSWFDFELLEQEEVNVILVDWSEISKGIDYISIAKRTVDVGTYVAWFMDFLVRNGARLDDFHLIGHSLGAHVAGFAGAAVSNGTVARITDNYAASFHRVPCSEWLFYVSTINHERLITLVYHQGLDPAMPGFNQVPSDKRLDRSNAKFVDCIHTCAGMLGLTEAICTADFYPNGGRNMQPGCPFYDFGRCSHKRSHNYFTESIDPNYKFPALQCESLPDDAKYPSSCSPSSVNMGYYTLREGSDIKQELIPNDVSVLQSSYFDPKHPTKVLIHGFLSSSNKPMVQEIKNALLEQEDVNVIAVDWSKISFGIDYNRIAKKTVDVGAYTAELINFLVENGAKPNDFHLIGHSLGAHIAGFAGASIKKGKVARITGLDPAKPGFHNVPIEKRLNTNNAKYVDCIHTCVGTLGLTEAICTTDFYPNGGKNMQPGCPFFDFGRCSHIRSYEYFAESINPEHKFMAERCPSLPVHSHSGCTSSPIEMGYYISPSVNGIFYGKTNNRSPFATIIKRK</sequence>
<feature type="chain" id="PRO_5040389456" description="Lipase domain-containing protein" evidence="5">
    <location>
        <begin position="22"/>
        <end position="768"/>
    </location>
</feature>
<dbReference type="EMBL" id="OV725083">
    <property type="protein sequence ID" value="CAH1407427.1"/>
    <property type="molecule type" value="Genomic_DNA"/>
</dbReference>
<evidence type="ECO:0000256" key="3">
    <source>
        <dbReference type="ARBA" id="ARBA00022525"/>
    </source>
</evidence>
<evidence type="ECO:0000256" key="1">
    <source>
        <dbReference type="ARBA" id="ARBA00004613"/>
    </source>
</evidence>
<dbReference type="Proteomes" id="UP001152798">
    <property type="component" value="Chromosome 7"/>
</dbReference>
<evidence type="ECO:0000256" key="2">
    <source>
        <dbReference type="ARBA" id="ARBA00010701"/>
    </source>
</evidence>
<keyword evidence="5" id="KW-0732">Signal</keyword>
<keyword evidence="3" id="KW-0964">Secreted</keyword>
<dbReference type="InterPro" id="IPR033906">
    <property type="entry name" value="Lipase_N"/>
</dbReference>
<keyword evidence="8" id="KW-1185">Reference proteome</keyword>
<proteinExistence type="inferred from homology"/>
<feature type="domain" description="Lipase" evidence="6">
    <location>
        <begin position="503"/>
        <end position="761"/>
    </location>
</feature>
<dbReference type="FunFam" id="3.40.50.1820:FF:000076">
    <property type="entry name" value="phospholipase A1"/>
    <property type="match status" value="1"/>
</dbReference>
<feature type="signal peptide" evidence="5">
    <location>
        <begin position="1"/>
        <end position="21"/>
    </location>
</feature>
<dbReference type="GO" id="GO:0016298">
    <property type="term" value="F:lipase activity"/>
    <property type="evidence" value="ECO:0007669"/>
    <property type="project" value="InterPro"/>
</dbReference>
<dbReference type="PANTHER" id="PTHR11610:SF178">
    <property type="entry name" value="LIPASE MEMBER H-A-LIKE PROTEIN"/>
    <property type="match status" value="1"/>
</dbReference>
<dbReference type="Gene3D" id="3.40.50.1820">
    <property type="entry name" value="alpha/beta hydrolase"/>
    <property type="match status" value="3"/>
</dbReference>
<dbReference type="SUPFAM" id="SSF53474">
    <property type="entry name" value="alpha/beta-Hydrolases"/>
    <property type="match status" value="3"/>
</dbReference>
<dbReference type="AlphaFoldDB" id="A0A9P0MXJ0"/>
<dbReference type="PANTHER" id="PTHR11610">
    <property type="entry name" value="LIPASE"/>
    <property type="match status" value="1"/>
</dbReference>
<dbReference type="InterPro" id="IPR013818">
    <property type="entry name" value="Lipase"/>
</dbReference>
<evidence type="ECO:0000256" key="5">
    <source>
        <dbReference type="SAM" id="SignalP"/>
    </source>
</evidence>
<evidence type="ECO:0000313" key="7">
    <source>
        <dbReference type="EMBL" id="CAH1407427.1"/>
    </source>
</evidence>
<name>A0A9P0MXJ0_NEZVI</name>
<protein>
    <recommendedName>
        <fullName evidence="6">Lipase domain-containing protein</fullName>
    </recommendedName>
</protein>
<dbReference type="OrthoDB" id="199913at2759"/>
<accession>A0A9P0MXJ0</accession>
<feature type="domain" description="Lipase" evidence="6">
    <location>
        <begin position="55"/>
        <end position="260"/>
    </location>
</feature>
<evidence type="ECO:0000256" key="4">
    <source>
        <dbReference type="RuleBase" id="RU004262"/>
    </source>
</evidence>
<comment type="similarity">
    <text evidence="2 4">Belongs to the AB hydrolase superfamily. Lipase family.</text>
</comment>
<feature type="domain" description="Lipase" evidence="6">
    <location>
        <begin position="382"/>
        <end position="495"/>
    </location>
</feature>
<feature type="domain" description="Lipase" evidence="6">
    <location>
        <begin position="266"/>
        <end position="348"/>
    </location>
</feature>
<comment type="subcellular location">
    <subcellularLocation>
        <location evidence="1">Secreted</location>
    </subcellularLocation>
</comment>